<feature type="compositionally biased region" description="Polar residues" evidence="1">
    <location>
        <begin position="46"/>
        <end position="55"/>
    </location>
</feature>
<feature type="region of interest" description="Disordered" evidence="1">
    <location>
        <begin position="35"/>
        <end position="77"/>
    </location>
</feature>
<protein>
    <submittedName>
        <fullName evidence="2">MgPa adhesin</fullName>
    </submittedName>
</protein>
<gene>
    <name evidence="2" type="ORF">CM1_02070</name>
</gene>
<sequence length="94" mass="10659">MITQHLNKENTRWVFTPGSTPDIWTGAGYRVQSANQKNGIPFDNVKPSNGSTPFDPNSDDNKVTSGSSSKNNHLHPFTQQYQSHQWLKQCIDFH</sequence>
<dbReference type="KEGG" id="mgx:CM1_02070"/>
<name>A0ABC7ZIV2_MYCGT</name>
<dbReference type="EMBL" id="CP003772">
    <property type="protein sequence ID" value="AFQ04170.1"/>
    <property type="molecule type" value="Genomic_DNA"/>
</dbReference>
<dbReference type="AlphaFoldDB" id="A0ABC7ZIV2"/>
<dbReference type="Proteomes" id="UP000005254">
    <property type="component" value="Chromosome"/>
</dbReference>
<evidence type="ECO:0000313" key="2">
    <source>
        <dbReference type="EMBL" id="AFQ04170.1"/>
    </source>
</evidence>
<feature type="compositionally biased region" description="Polar residues" evidence="1">
    <location>
        <begin position="63"/>
        <end position="77"/>
    </location>
</feature>
<proteinExistence type="predicted"/>
<reference evidence="2 3" key="1">
    <citation type="journal article" date="2012" name="J. Bacteriol.">
        <title>Draft Genome Sequences of Four Axenic Mycoplasma genitalium Strains Isolated from Denmark, Japan, and Australia.</title>
        <authorList>
            <person name="McGowin C.L."/>
            <person name="Ma L."/>
            <person name="Jensen J.S."/>
            <person name="Mancuso M.M."/>
            <person name="Hamasuna R."/>
            <person name="Adegboye D."/>
            <person name="Martin D.H."/>
        </authorList>
    </citation>
    <scope>NUCLEOTIDE SEQUENCE [LARGE SCALE GENOMIC DNA]</scope>
    <source>
        <strain evidence="2 3">M6320</strain>
    </source>
</reference>
<evidence type="ECO:0000256" key="1">
    <source>
        <dbReference type="SAM" id="MobiDB-lite"/>
    </source>
</evidence>
<organism evidence="2 3">
    <name type="scientific">Mycoplasmoides genitalium M6320</name>
    <dbReference type="NCBI Taxonomy" id="662945"/>
    <lineage>
        <taxon>Bacteria</taxon>
        <taxon>Bacillati</taxon>
        <taxon>Mycoplasmatota</taxon>
        <taxon>Mycoplasmoidales</taxon>
        <taxon>Mycoplasmoidaceae</taxon>
        <taxon>Mycoplasmoides</taxon>
    </lineage>
</organism>
<evidence type="ECO:0000313" key="3">
    <source>
        <dbReference type="Proteomes" id="UP000005254"/>
    </source>
</evidence>
<accession>A0ABC7ZIV2</accession>